<evidence type="ECO:0000256" key="3">
    <source>
        <dbReference type="ARBA" id="ARBA00022553"/>
    </source>
</evidence>
<dbReference type="GO" id="GO:0033557">
    <property type="term" value="C:Slx1-Slx4 complex"/>
    <property type="evidence" value="ECO:0007669"/>
    <property type="project" value="UniProtKB-UniRule"/>
</dbReference>
<evidence type="ECO:0000256" key="4">
    <source>
        <dbReference type="ARBA" id="ARBA00022763"/>
    </source>
</evidence>
<keyword evidence="5 9" id="KW-0233">DNA recombination</keyword>
<dbReference type="GO" id="GO:0006281">
    <property type="term" value="P:DNA repair"/>
    <property type="evidence" value="ECO:0007669"/>
    <property type="project" value="UniProtKB-UniRule"/>
</dbReference>
<feature type="compositionally biased region" description="Basic and acidic residues" evidence="10">
    <location>
        <begin position="144"/>
        <end position="159"/>
    </location>
</feature>
<evidence type="ECO:0000256" key="7">
    <source>
        <dbReference type="ARBA" id="ARBA00023242"/>
    </source>
</evidence>
<dbReference type="Pfam" id="PF09494">
    <property type="entry name" value="Slx4"/>
    <property type="match status" value="1"/>
</dbReference>
<feature type="compositionally biased region" description="Low complexity" evidence="10">
    <location>
        <begin position="746"/>
        <end position="769"/>
    </location>
</feature>
<evidence type="ECO:0000256" key="1">
    <source>
        <dbReference type="ARBA" id="ARBA00004123"/>
    </source>
</evidence>
<dbReference type="GO" id="GO:0006260">
    <property type="term" value="P:DNA replication"/>
    <property type="evidence" value="ECO:0007669"/>
    <property type="project" value="InterPro"/>
</dbReference>
<comment type="subcellular location">
    <subcellularLocation>
        <location evidence="1 9">Nucleus</location>
    </subcellularLocation>
</comment>
<protein>
    <recommendedName>
        <fullName evidence="8 9">Structure-specific endonuclease subunit SLX4</fullName>
    </recommendedName>
</protein>
<keyword evidence="12" id="KW-1185">Reference proteome</keyword>
<feature type="compositionally biased region" description="Basic and acidic residues" evidence="10">
    <location>
        <begin position="310"/>
        <end position="319"/>
    </location>
</feature>
<feature type="compositionally biased region" description="Low complexity" evidence="10">
    <location>
        <begin position="225"/>
        <end position="236"/>
    </location>
</feature>
<name>A0A9Q8Z6Z5_CURCL</name>
<dbReference type="GO" id="GO:0017108">
    <property type="term" value="F:5'-flap endonuclease activity"/>
    <property type="evidence" value="ECO:0007669"/>
    <property type="project" value="InterPro"/>
</dbReference>
<evidence type="ECO:0000313" key="11">
    <source>
        <dbReference type="EMBL" id="USP76325.1"/>
    </source>
</evidence>
<comment type="PTM">
    <text evidence="9">Phosphorylated in response to DNA damage.</text>
</comment>
<evidence type="ECO:0000256" key="6">
    <source>
        <dbReference type="ARBA" id="ARBA00023204"/>
    </source>
</evidence>
<keyword evidence="3 9" id="KW-0597">Phosphoprotein</keyword>
<evidence type="ECO:0000256" key="5">
    <source>
        <dbReference type="ARBA" id="ARBA00023172"/>
    </source>
</evidence>
<feature type="region of interest" description="Disordered" evidence="10">
    <location>
        <begin position="450"/>
        <end position="502"/>
    </location>
</feature>
<feature type="compositionally biased region" description="Polar residues" evidence="10">
    <location>
        <begin position="46"/>
        <end position="57"/>
    </location>
</feature>
<keyword evidence="6 9" id="KW-0234">DNA repair</keyword>
<dbReference type="Proteomes" id="UP001056012">
    <property type="component" value="Chromosome 2"/>
</dbReference>
<feature type="region of interest" description="Disordered" evidence="10">
    <location>
        <begin position="710"/>
        <end position="775"/>
    </location>
</feature>
<feature type="compositionally biased region" description="Polar residues" evidence="10">
    <location>
        <begin position="325"/>
        <end position="334"/>
    </location>
</feature>
<feature type="region of interest" description="Disordered" evidence="10">
    <location>
        <begin position="96"/>
        <end position="346"/>
    </location>
</feature>
<dbReference type="EMBL" id="CP089275">
    <property type="protein sequence ID" value="USP76325.1"/>
    <property type="molecule type" value="Genomic_DNA"/>
</dbReference>
<evidence type="ECO:0000256" key="10">
    <source>
        <dbReference type="SAM" id="MobiDB-lite"/>
    </source>
</evidence>
<feature type="region of interest" description="Disordered" evidence="10">
    <location>
        <begin position="392"/>
        <end position="413"/>
    </location>
</feature>
<keyword evidence="4 9" id="KW-0227">DNA damage</keyword>
<comment type="similarity">
    <text evidence="2 9">Belongs to the SLX4 family.</text>
</comment>
<comment type="subunit">
    <text evidence="9">Forms a heterodimer with SLX1.</text>
</comment>
<dbReference type="VEuPathDB" id="FungiDB:yc1106_03599"/>
<sequence>MVGSTYDVVILSSSPPAASPQHDAPSRRVAAPGSSPLMFSPPASPLRTTSGASTTNPRAAPIPEGAVRGFATVGSLIRSERFTSRLDDDFTKIQEAHSRRREAEVAEPLETVELPRKPSTKKSTAAAGGVERPKSKPRARKPKPKSDKEILDSDDDLRRPQRFTKSPFFDERPAESAAKVPSETADAPKLTKSGKPRKPRAKKQKAEEEGVEPTAKPKRTRVTKSKAAAKGSTKQANDAPVVSAHFQTGLERSEGSTPRTDQQLIEAQHIVPDQPASIWDVPDSPQLKKATKRKERPPPSVAEGVGLDEAVARRRDWTPPRDTTIHSPNTNSTGKENRSSPHDAQGAFTNLLSNFAYSESHPVRIAAQEASLTGEVLATTKRRRVELVEIPGNQTNFRDSSPEKGKAPKKKPRTITDLVTGQYGPRDEESDLNTAKNDFFVARTSTTTVPLNDTTMADTNAQPRKQLRKRSSPEALTEKVQSKAKAKPKKASAKSAAKPKPVAEKLLSPGAAMLRLGQQDVLFGTSSQLALEESPTMIRQIQFAIKESERDADSTDSCSLTALPTWSNLTKARGKRGLWAASARDDEGGMLEHTEDLYIPEPDRTQDIPLLMDSIRSQRVDVQDKDPGPLSFVDIDDVPAEQPAPIAVSSDTLTPPRTTSRASQLLGSCKDDFDIKNIEFKDIDTFEQAPPPSNQNADLQQTFVDIDDFDLPPSAQIPYSPATKLRPPVPVPAMADGSPKKRGRPPKSQSAASKISASPAPIPKPSSSKLNVKSKERIIAPSTPLRASGRFVDIEEILDSDDDALEALSPTPPRVQKIADLGPLPLVSLSPKTSPSKTYVGVDPNLTPLHRVPTKLLEWAHIKATVFAQITTHIRSLPPTTDPANPTWHEKILMYDPIVLEELTAYLNTSTDIRTFKRATQKQVKAWNQQRKVDGKPALVVDKGEDGKGDGEDVLAVEKELETYMVQGWCESLSVCCIWGEGRGKGGVRKGLY</sequence>
<feature type="compositionally biased region" description="Basic residues" evidence="10">
    <location>
        <begin position="482"/>
        <end position="492"/>
    </location>
</feature>
<feature type="compositionally biased region" description="Polar residues" evidence="10">
    <location>
        <begin position="255"/>
        <end position="265"/>
    </location>
</feature>
<evidence type="ECO:0000313" key="12">
    <source>
        <dbReference type="Proteomes" id="UP001056012"/>
    </source>
</evidence>
<feature type="compositionally biased region" description="Basic residues" evidence="10">
    <location>
        <begin position="192"/>
        <end position="203"/>
    </location>
</feature>
<feature type="region of interest" description="Disordered" evidence="10">
    <location>
        <begin position="12"/>
        <end position="67"/>
    </location>
</feature>
<dbReference type="InterPro" id="IPR018574">
    <property type="entry name" value="Structure-sp_endonuc_su_Slx4"/>
</dbReference>
<dbReference type="HAMAP" id="MF_03110">
    <property type="entry name" value="Endonuc_su_Slx4"/>
    <property type="match status" value="1"/>
</dbReference>
<proteinExistence type="inferred from homology"/>
<keyword evidence="7 9" id="KW-0539">Nucleus</keyword>
<reference evidence="11" key="1">
    <citation type="submission" date="2021-12" db="EMBL/GenBank/DDBJ databases">
        <title>Curvularia clavata genome.</title>
        <authorList>
            <person name="Cao Y."/>
        </authorList>
    </citation>
    <scope>NUCLEOTIDE SEQUENCE</scope>
    <source>
        <strain evidence="11">Yc1106</strain>
    </source>
</reference>
<dbReference type="InterPro" id="IPR027784">
    <property type="entry name" value="Slx4_ascomycetes"/>
</dbReference>
<accession>A0A9Q8Z6Z5</accession>
<gene>
    <name evidence="9" type="primary">SLX4</name>
    <name evidence="11" type="ORF">yc1106_03599</name>
</gene>
<organism evidence="11 12">
    <name type="scientific">Curvularia clavata</name>
    <dbReference type="NCBI Taxonomy" id="95742"/>
    <lineage>
        <taxon>Eukaryota</taxon>
        <taxon>Fungi</taxon>
        <taxon>Dikarya</taxon>
        <taxon>Ascomycota</taxon>
        <taxon>Pezizomycotina</taxon>
        <taxon>Dothideomycetes</taxon>
        <taxon>Pleosporomycetidae</taxon>
        <taxon>Pleosporales</taxon>
        <taxon>Pleosporineae</taxon>
        <taxon>Pleosporaceae</taxon>
        <taxon>Curvularia</taxon>
    </lineage>
</organism>
<evidence type="ECO:0000256" key="8">
    <source>
        <dbReference type="ARBA" id="ARBA00029496"/>
    </source>
</evidence>
<evidence type="ECO:0000256" key="2">
    <source>
        <dbReference type="ARBA" id="ARBA00006661"/>
    </source>
</evidence>
<dbReference type="AlphaFoldDB" id="A0A9Q8Z6Z5"/>
<comment type="function">
    <text evidence="9">Regulatory subunit of the SLX1-SLX4 structure-specific endonuclease that resolves DNA secondary structures generated during DNA repair and recombination. Has endonuclease activity towards branched DNA substrates, introducing single-strand cuts in duplex DNA close to junctions with ss-DNA.</text>
</comment>
<dbReference type="OrthoDB" id="5349119at2759"/>
<evidence type="ECO:0000256" key="9">
    <source>
        <dbReference type="HAMAP-Rule" id="MF_03110"/>
    </source>
</evidence>
<dbReference type="GO" id="GO:0006310">
    <property type="term" value="P:DNA recombination"/>
    <property type="evidence" value="ECO:0007669"/>
    <property type="project" value="UniProtKB-UniRule"/>
</dbReference>
<feature type="compositionally biased region" description="Polar residues" evidence="10">
    <location>
        <begin position="450"/>
        <end position="463"/>
    </location>
</feature>